<dbReference type="PANTHER" id="PTHR30304:SF0">
    <property type="entry name" value="D-TAGATOSE-1,6-BISPHOSPHATE ALDOLASE SUBUNIT GATY-RELATED"/>
    <property type="match status" value="1"/>
</dbReference>
<reference evidence="3 4" key="1">
    <citation type="journal article" date="2016" name="Nat. Commun.">
        <title>Thousands of microbial genomes shed light on interconnected biogeochemical processes in an aquifer system.</title>
        <authorList>
            <person name="Anantharaman K."/>
            <person name="Brown C.T."/>
            <person name="Hug L.A."/>
            <person name="Sharon I."/>
            <person name="Castelle C.J."/>
            <person name="Probst A.J."/>
            <person name="Thomas B.C."/>
            <person name="Singh A."/>
            <person name="Wilkins M.J."/>
            <person name="Karaoz U."/>
            <person name="Brodie E.L."/>
            <person name="Williams K.H."/>
            <person name="Hubbard S.S."/>
            <person name="Banfield J.F."/>
        </authorList>
    </citation>
    <scope>NUCLEOTIDE SEQUENCE [LARGE SCALE GENOMIC DNA]</scope>
</reference>
<feature type="binding site" evidence="2">
    <location>
        <position position="218"/>
    </location>
    <ligand>
        <name>Zn(2+)</name>
        <dbReference type="ChEBI" id="CHEBI:29105"/>
        <label>1</label>
        <note>catalytic</note>
    </ligand>
</feature>
<gene>
    <name evidence="3" type="ORF">A2116_00105</name>
</gene>
<dbReference type="GO" id="GO:0016832">
    <property type="term" value="F:aldehyde-lyase activity"/>
    <property type="evidence" value="ECO:0007669"/>
    <property type="project" value="InterPro"/>
</dbReference>
<organism evidence="3 4">
    <name type="scientific">Candidatus Jorgensenbacteria bacterium GWA1_49_17</name>
    <dbReference type="NCBI Taxonomy" id="1798467"/>
    <lineage>
        <taxon>Bacteria</taxon>
        <taxon>Candidatus Joergenseniibacteriota</taxon>
    </lineage>
</organism>
<feature type="active site" description="Proton donor" evidence="1">
    <location>
        <position position="83"/>
    </location>
</feature>
<feature type="binding site" evidence="2">
    <location>
        <position position="137"/>
    </location>
    <ligand>
        <name>Zn(2+)</name>
        <dbReference type="ChEBI" id="CHEBI:29105"/>
        <label>2</label>
    </ligand>
</feature>
<protein>
    <recommendedName>
        <fullName evidence="5">Tagatose-bisphosphate aldolase</fullName>
    </recommendedName>
</protein>
<dbReference type="Pfam" id="PF01116">
    <property type="entry name" value="F_bP_aldolase"/>
    <property type="match status" value="1"/>
</dbReference>
<evidence type="ECO:0000256" key="1">
    <source>
        <dbReference type="PIRSR" id="PIRSR001359-1"/>
    </source>
</evidence>
<evidence type="ECO:0008006" key="5">
    <source>
        <dbReference type="Google" id="ProtNLM"/>
    </source>
</evidence>
<dbReference type="InterPro" id="IPR000771">
    <property type="entry name" value="FBA_II"/>
</dbReference>
<feature type="binding site" evidence="2">
    <location>
        <position position="105"/>
    </location>
    <ligand>
        <name>Zn(2+)</name>
        <dbReference type="ChEBI" id="CHEBI:29105"/>
        <label>2</label>
    </ligand>
</feature>
<name>A0A1F6BV25_9BACT</name>
<evidence type="ECO:0000313" key="3">
    <source>
        <dbReference type="EMBL" id="OGG40673.1"/>
    </source>
</evidence>
<feature type="binding site" evidence="2">
    <location>
        <position position="84"/>
    </location>
    <ligand>
        <name>Zn(2+)</name>
        <dbReference type="ChEBI" id="CHEBI:29105"/>
        <label>1</label>
        <note>catalytic</note>
    </ligand>
</feature>
<dbReference type="PIRSF" id="PIRSF001359">
    <property type="entry name" value="F_bP_aldolase_II"/>
    <property type="match status" value="1"/>
</dbReference>
<proteinExistence type="predicted"/>
<keyword evidence="2" id="KW-0862">Zinc</keyword>
<feature type="binding site" evidence="2">
    <location>
        <position position="188"/>
    </location>
    <ligand>
        <name>Zn(2+)</name>
        <dbReference type="ChEBI" id="CHEBI:29105"/>
        <label>1</label>
        <note>catalytic</note>
    </ligand>
</feature>
<dbReference type="PANTHER" id="PTHR30304">
    <property type="entry name" value="D-TAGATOSE-1,6-BISPHOSPHATE ALDOLASE"/>
    <property type="match status" value="1"/>
</dbReference>
<evidence type="ECO:0000256" key="2">
    <source>
        <dbReference type="PIRSR" id="PIRSR001359-3"/>
    </source>
</evidence>
<comment type="cofactor">
    <cofactor evidence="2">
        <name>Zn(2+)</name>
        <dbReference type="ChEBI" id="CHEBI:29105"/>
    </cofactor>
    <text evidence="2">Binds 2 Zn(2+) ions per subunit. One is catalytic and the other provides a structural contribution.</text>
</comment>
<dbReference type="GO" id="GO:0008270">
    <property type="term" value="F:zinc ion binding"/>
    <property type="evidence" value="ECO:0007669"/>
    <property type="project" value="InterPro"/>
</dbReference>
<dbReference type="GO" id="GO:0005975">
    <property type="term" value="P:carbohydrate metabolic process"/>
    <property type="evidence" value="ECO:0007669"/>
    <property type="project" value="InterPro"/>
</dbReference>
<dbReference type="EMBL" id="MFKG01000008">
    <property type="protein sequence ID" value="OGG40673.1"/>
    <property type="molecule type" value="Genomic_DNA"/>
</dbReference>
<comment type="caution">
    <text evidence="3">The sequence shown here is derived from an EMBL/GenBank/DDBJ whole genome shotgun (WGS) entry which is preliminary data.</text>
</comment>
<dbReference type="InterPro" id="IPR013785">
    <property type="entry name" value="Aldolase_TIM"/>
</dbReference>
<dbReference type="Gene3D" id="3.20.20.70">
    <property type="entry name" value="Aldolase class I"/>
    <property type="match status" value="1"/>
</dbReference>
<dbReference type="InterPro" id="IPR050246">
    <property type="entry name" value="Class_II_FBP_aldolase"/>
</dbReference>
<dbReference type="Proteomes" id="UP000179368">
    <property type="component" value="Unassembled WGS sequence"/>
</dbReference>
<sequence length="290" mass="32130">MVNLKKLIKEAEKKHIAVGHFNISNLEMLKAVSHVAARLHLPVVIGVSEGERGYVGVHHVRDLINSYNREHSTSGYHLFLNADHTYSLEKVKEAAKQGFDAIVFDGSKLPFRENIKKTREAVKIAKRINKNIVVEGELGFIGQSSRILKGLPKGAVIRPEDLPTAEEALRFVKETGVGMLAPAVGNIHGMLGNAKNPKLNIERIREIKKAVKIPLVLHGGSGISDSDFRAAIKAGISLIHISTELRVAWRRGLERVLKGSKDEIAPYKLMPGVLEEMEKVIENKLELFNL</sequence>
<keyword evidence="2" id="KW-0479">Metal-binding</keyword>
<dbReference type="SUPFAM" id="SSF51569">
    <property type="entry name" value="Aldolase"/>
    <property type="match status" value="1"/>
</dbReference>
<evidence type="ECO:0000313" key="4">
    <source>
        <dbReference type="Proteomes" id="UP000179368"/>
    </source>
</evidence>
<dbReference type="AlphaFoldDB" id="A0A1F6BV25"/>
<accession>A0A1F6BV25</accession>